<protein>
    <submittedName>
        <fullName evidence="1">Uncharacterized protein</fullName>
    </submittedName>
</protein>
<gene>
    <name evidence="1" type="ORF">LTS18_002169</name>
</gene>
<proteinExistence type="predicted"/>
<evidence type="ECO:0000313" key="1">
    <source>
        <dbReference type="EMBL" id="KAK3044105.1"/>
    </source>
</evidence>
<name>A0ACC3CSN8_9PEZI</name>
<accession>A0ACC3CSN8</accession>
<reference evidence="1" key="1">
    <citation type="submission" date="2024-09" db="EMBL/GenBank/DDBJ databases">
        <title>Black Yeasts Isolated from many extreme environments.</title>
        <authorList>
            <person name="Coleine C."/>
            <person name="Stajich J.E."/>
            <person name="Selbmann L."/>
        </authorList>
    </citation>
    <scope>NUCLEOTIDE SEQUENCE</scope>
    <source>
        <strain evidence="1">CCFEE 5737</strain>
    </source>
</reference>
<organism evidence="1 2">
    <name type="scientific">Coniosporium uncinatum</name>
    <dbReference type="NCBI Taxonomy" id="93489"/>
    <lineage>
        <taxon>Eukaryota</taxon>
        <taxon>Fungi</taxon>
        <taxon>Dikarya</taxon>
        <taxon>Ascomycota</taxon>
        <taxon>Pezizomycotina</taxon>
        <taxon>Dothideomycetes</taxon>
        <taxon>Dothideomycetes incertae sedis</taxon>
        <taxon>Coniosporium</taxon>
    </lineage>
</organism>
<dbReference type="EMBL" id="JAWDJW010012419">
    <property type="protein sequence ID" value="KAK3044105.1"/>
    <property type="molecule type" value="Genomic_DNA"/>
</dbReference>
<sequence length="75" mass="8155">CATDGAAAAAAAAAATAGREQVGWKARGSSHLCEADMYETEYEFRFRGVAVEGFDIRYVVKGPRKDYISTTTFKR</sequence>
<keyword evidence="2" id="KW-1185">Reference proteome</keyword>
<dbReference type="Proteomes" id="UP001186974">
    <property type="component" value="Unassembled WGS sequence"/>
</dbReference>
<feature type="non-terminal residue" evidence="1">
    <location>
        <position position="1"/>
    </location>
</feature>
<comment type="caution">
    <text evidence="1">The sequence shown here is derived from an EMBL/GenBank/DDBJ whole genome shotgun (WGS) entry which is preliminary data.</text>
</comment>
<evidence type="ECO:0000313" key="2">
    <source>
        <dbReference type="Proteomes" id="UP001186974"/>
    </source>
</evidence>